<keyword evidence="9" id="KW-0175">Coiled coil</keyword>
<dbReference type="Pfam" id="PF00447">
    <property type="entry name" value="HSF_DNA-bind"/>
    <property type="match status" value="1"/>
</dbReference>
<evidence type="ECO:0000313" key="12">
    <source>
        <dbReference type="EMBL" id="KGN60619.1"/>
    </source>
</evidence>
<reference evidence="12 13" key="4">
    <citation type="journal article" date="2011" name="BMC Genomics">
        <title>RNA-Seq improves annotation of protein-coding genes in the cucumber genome.</title>
        <authorList>
            <person name="Li Z."/>
            <person name="Zhang Z."/>
            <person name="Yan P."/>
            <person name="Huang S."/>
            <person name="Fei Z."/>
            <person name="Lin K."/>
        </authorList>
    </citation>
    <scope>NUCLEOTIDE SEQUENCE [LARGE SCALE GENOMIC DNA]</scope>
    <source>
        <strain evidence="13">cv. 9930</strain>
    </source>
</reference>
<evidence type="ECO:0000256" key="3">
    <source>
        <dbReference type="ARBA" id="ARBA00023015"/>
    </source>
</evidence>
<dbReference type="SMART" id="SM00415">
    <property type="entry name" value="HSF"/>
    <property type="match status" value="1"/>
</dbReference>
<dbReference type="PRINTS" id="PR00056">
    <property type="entry name" value="HSFDOMAIN"/>
</dbReference>
<dbReference type="GO" id="GO:0034605">
    <property type="term" value="P:cellular response to heat"/>
    <property type="evidence" value="ECO:0000318"/>
    <property type="project" value="GO_Central"/>
</dbReference>
<dbReference type="PROSITE" id="PS00434">
    <property type="entry name" value="HSF_DOMAIN"/>
    <property type="match status" value="1"/>
</dbReference>
<evidence type="ECO:0000313" key="13">
    <source>
        <dbReference type="Proteomes" id="UP000029981"/>
    </source>
</evidence>
<evidence type="ECO:0000256" key="2">
    <source>
        <dbReference type="ARBA" id="ARBA00022553"/>
    </source>
</evidence>
<feature type="coiled-coil region" evidence="9">
    <location>
        <begin position="125"/>
        <end position="152"/>
    </location>
</feature>
<protein>
    <recommendedName>
        <fullName evidence="11">HSF-type DNA-binding domain-containing protein</fullName>
    </recommendedName>
</protein>
<keyword evidence="4" id="KW-0346">Stress response</keyword>
<dbReference type="SUPFAM" id="SSF46785">
    <property type="entry name" value="Winged helix' DNA-binding domain"/>
    <property type="match status" value="1"/>
</dbReference>
<dbReference type="OMA" id="MERAIMS"/>
<keyword evidence="6" id="KW-0804">Transcription</keyword>
<reference evidence="12 13" key="3">
    <citation type="journal article" date="2010" name="BMC Genomics">
        <title>Transcriptome sequencing and comparative analysis of cucumber flowers with different sex types.</title>
        <authorList>
            <person name="Guo S."/>
            <person name="Zheng Y."/>
            <person name="Joung J.G."/>
            <person name="Liu S."/>
            <person name="Zhang Z."/>
            <person name="Crasta O.R."/>
            <person name="Sobral B.W."/>
            <person name="Xu Y."/>
            <person name="Huang S."/>
            <person name="Fei Z."/>
        </authorList>
    </citation>
    <scope>NUCLEOTIDE SEQUENCE [LARGE SCALE GENOMIC DNA]</scope>
    <source>
        <strain evidence="13">cv. 9930</strain>
    </source>
</reference>
<dbReference type="EMBL" id="CM002923">
    <property type="protein sequence ID" value="KGN60619.1"/>
    <property type="molecule type" value="Genomic_DNA"/>
</dbReference>
<name>A0A0A0LHY0_CUCSA</name>
<reference evidence="12 13" key="1">
    <citation type="journal article" date="2009" name="Nat. Genet.">
        <title>The genome of the cucumber, Cucumis sativus L.</title>
        <authorList>
            <person name="Huang S."/>
            <person name="Li R."/>
            <person name="Zhang Z."/>
            <person name="Li L."/>
            <person name="Gu X."/>
            <person name="Fan W."/>
            <person name="Lucas W.J."/>
            <person name="Wang X."/>
            <person name="Xie B."/>
            <person name="Ni P."/>
            <person name="Ren Y."/>
            <person name="Zhu H."/>
            <person name="Li J."/>
            <person name="Lin K."/>
            <person name="Jin W."/>
            <person name="Fei Z."/>
            <person name="Li G."/>
            <person name="Staub J."/>
            <person name="Kilian A."/>
            <person name="van der Vossen E.A."/>
            <person name="Wu Y."/>
            <person name="Guo J."/>
            <person name="He J."/>
            <person name="Jia Z."/>
            <person name="Ren Y."/>
            <person name="Tian G."/>
            <person name="Lu Y."/>
            <person name="Ruan J."/>
            <person name="Qian W."/>
            <person name="Wang M."/>
            <person name="Huang Q."/>
            <person name="Li B."/>
            <person name="Xuan Z."/>
            <person name="Cao J."/>
            <person name="Asan"/>
            <person name="Wu Z."/>
            <person name="Zhang J."/>
            <person name="Cai Q."/>
            <person name="Bai Y."/>
            <person name="Zhao B."/>
            <person name="Han Y."/>
            <person name="Li Y."/>
            <person name="Li X."/>
            <person name="Wang S."/>
            <person name="Shi Q."/>
            <person name="Liu S."/>
            <person name="Cho W.K."/>
            <person name="Kim J.Y."/>
            <person name="Xu Y."/>
            <person name="Heller-Uszynska K."/>
            <person name="Miao H."/>
            <person name="Cheng Z."/>
            <person name="Zhang S."/>
            <person name="Wu J."/>
            <person name="Yang Y."/>
            <person name="Kang H."/>
            <person name="Li M."/>
            <person name="Liang H."/>
            <person name="Ren X."/>
            <person name="Shi Z."/>
            <person name="Wen M."/>
            <person name="Jian M."/>
            <person name="Yang H."/>
            <person name="Zhang G."/>
            <person name="Yang Z."/>
            <person name="Chen R."/>
            <person name="Liu S."/>
            <person name="Li J."/>
            <person name="Ma L."/>
            <person name="Liu H."/>
            <person name="Zhou Y."/>
            <person name="Zhao J."/>
            <person name="Fang X."/>
            <person name="Li G."/>
            <person name="Fang L."/>
            <person name="Li Y."/>
            <person name="Liu D."/>
            <person name="Zheng H."/>
            <person name="Zhang Y."/>
            <person name="Qin N."/>
            <person name="Li Z."/>
            <person name="Yang G."/>
            <person name="Yang S."/>
            <person name="Bolund L."/>
            <person name="Kristiansen K."/>
            <person name="Zheng H."/>
            <person name="Li S."/>
            <person name="Zhang X."/>
            <person name="Yang H."/>
            <person name="Wang J."/>
            <person name="Sun R."/>
            <person name="Zhang B."/>
            <person name="Jiang S."/>
            <person name="Wang J."/>
            <person name="Du Y."/>
            <person name="Li S."/>
        </authorList>
    </citation>
    <scope>NUCLEOTIDE SEQUENCE [LARGE SCALE GENOMIC DNA]</scope>
    <source>
        <strain evidence="13">cv. 9930</strain>
    </source>
</reference>
<keyword evidence="13" id="KW-1185">Reference proteome</keyword>
<keyword evidence="2" id="KW-0597">Phosphoprotein</keyword>
<dbReference type="InterPro" id="IPR036390">
    <property type="entry name" value="WH_DNA-bd_sf"/>
</dbReference>
<dbReference type="Gramene" id="KGN60619">
    <property type="protein sequence ID" value="KGN60619"/>
    <property type="gene ID" value="Csa_2G004690"/>
</dbReference>
<dbReference type="GO" id="GO:0005634">
    <property type="term" value="C:nucleus"/>
    <property type="evidence" value="ECO:0000318"/>
    <property type="project" value="GO_Central"/>
</dbReference>
<dbReference type="GO" id="GO:0043565">
    <property type="term" value="F:sequence-specific DNA binding"/>
    <property type="evidence" value="ECO:0007669"/>
    <property type="project" value="InterPro"/>
</dbReference>
<dbReference type="PANTHER" id="PTHR10015:SF332">
    <property type="entry name" value="HEAT STRESS TRANSCRIPTION FACTOR C-1"/>
    <property type="match status" value="1"/>
</dbReference>
<feature type="domain" description="HSF-type DNA-binding" evidence="11">
    <location>
        <begin position="52"/>
        <end position="76"/>
    </location>
</feature>
<keyword evidence="7" id="KW-0539">Nucleus</keyword>
<evidence type="ECO:0000256" key="10">
    <source>
        <dbReference type="SAM" id="MobiDB-lite"/>
    </source>
</evidence>
<organism evidence="12 13">
    <name type="scientific">Cucumis sativus</name>
    <name type="common">Cucumber</name>
    <dbReference type="NCBI Taxonomy" id="3659"/>
    <lineage>
        <taxon>Eukaryota</taxon>
        <taxon>Viridiplantae</taxon>
        <taxon>Streptophyta</taxon>
        <taxon>Embryophyta</taxon>
        <taxon>Tracheophyta</taxon>
        <taxon>Spermatophyta</taxon>
        <taxon>Magnoliopsida</taxon>
        <taxon>eudicotyledons</taxon>
        <taxon>Gunneridae</taxon>
        <taxon>Pentapetalae</taxon>
        <taxon>rosids</taxon>
        <taxon>fabids</taxon>
        <taxon>Cucurbitales</taxon>
        <taxon>Cucurbitaceae</taxon>
        <taxon>Benincaseae</taxon>
        <taxon>Cucumis</taxon>
    </lineage>
</organism>
<dbReference type="KEGG" id="csv:101211247"/>
<dbReference type="AlphaFoldDB" id="A0A0A0LHY0"/>
<reference evidence="12 13" key="2">
    <citation type="journal article" date="2009" name="PLoS ONE">
        <title>An integrated genetic and cytogenetic map of the cucumber genome.</title>
        <authorList>
            <person name="Ren Y."/>
            <person name="Zhang Z."/>
            <person name="Liu J."/>
            <person name="Staub J.E."/>
            <person name="Han Y."/>
            <person name="Cheng Z."/>
            <person name="Li X."/>
            <person name="Lu J."/>
            <person name="Miao H."/>
            <person name="Kang H."/>
            <person name="Xie B."/>
            <person name="Gu X."/>
            <person name="Wang X."/>
            <person name="Du Y."/>
            <person name="Jin W."/>
            <person name="Huang S."/>
        </authorList>
    </citation>
    <scope>NUCLEOTIDE SEQUENCE [LARGE SCALE GENOMIC DNA]</scope>
    <source>
        <strain evidence="13">cv. 9930</strain>
    </source>
</reference>
<dbReference type="Proteomes" id="UP000029981">
    <property type="component" value="Chromosome 2"/>
</dbReference>
<evidence type="ECO:0000256" key="9">
    <source>
        <dbReference type="SAM" id="Coils"/>
    </source>
</evidence>
<evidence type="ECO:0000259" key="11">
    <source>
        <dbReference type="PROSITE" id="PS00434"/>
    </source>
</evidence>
<gene>
    <name evidence="12" type="ORF">Csa_2G004690</name>
</gene>
<sequence>MESNQQNDAVAPFVMKTYEMVNDPSTDDLIGWSKGNNSFVVADPLELSRRILPSYFKHNNFSSFVRQLNTYGFKKVDPDQWEFASQWFLRGQKHLLKNICRRRHSRNSYFQTKYADDDGELAIEISKLKREQRALELEVESMNKRIEATEKRPQQMMAFLYKIMDNPEILPRIIIQNHRVRRQLPSKRRRVVMPPPPSPTTVKVDKIPDDDSSPETGVFVDNASLSSPETTLWWDGAASAPVSSPLTSDSGGGLSDYISLSPPESDVSMYGIGGVGDCYMAELVAGGGSRPPPPYPFSLFSGGF</sequence>
<dbReference type="InterPro" id="IPR036388">
    <property type="entry name" value="WH-like_DNA-bd_sf"/>
</dbReference>
<accession>A0A0A0LHY0</accession>
<evidence type="ECO:0000256" key="1">
    <source>
        <dbReference type="ARBA" id="ARBA00004123"/>
    </source>
</evidence>
<keyword evidence="5" id="KW-0238">DNA-binding</keyword>
<dbReference type="eggNOG" id="KOG0627">
    <property type="taxonomic scope" value="Eukaryota"/>
</dbReference>
<evidence type="ECO:0000256" key="6">
    <source>
        <dbReference type="ARBA" id="ARBA00023163"/>
    </source>
</evidence>
<dbReference type="Gene3D" id="1.10.10.10">
    <property type="entry name" value="Winged helix-like DNA-binding domain superfamily/Winged helix DNA-binding domain"/>
    <property type="match status" value="1"/>
</dbReference>
<dbReference type="PANTHER" id="PTHR10015">
    <property type="entry name" value="HEAT SHOCK TRANSCRIPTION FACTOR"/>
    <property type="match status" value="1"/>
</dbReference>
<evidence type="ECO:0000256" key="7">
    <source>
        <dbReference type="ARBA" id="ARBA00023242"/>
    </source>
</evidence>
<feature type="region of interest" description="Disordered" evidence="10">
    <location>
        <begin position="189"/>
        <end position="209"/>
    </location>
</feature>
<dbReference type="FunFam" id="1.10.10.10:FF:000057">
    <property type="entry name" value="Heat shock transcription factor 1"/>
    <property type="match status" value="1"/>
</dbReference>
<comment type="subcellular location">
    <subcellularLocation>
        <location evidence="1">Nucleus</location>
    </subcellularLocation>
</comment>
<evidence type="ECO:0000256" key="5">
    <source>
        <dbReference type="ARBA" id="ARBA00023125"/>
    </source>
</evidence>
<evidence type="ECO:0000256" key="4">
    <source>
        <dbReference type="ARBA" id="ARBA00023016"/>
    </source>
</evidence>
<proteinExistence type="inferred from homology"/>
<comment type="similarity">
    <text evidence="8">Belongs to the HSF family. Class A subfamily.</text>
</comment>
<dbReference type="OrthoDB" id="60033at2759"/>
<dbReference type="InterPro" id="IPR000232">
    <property type="entry name" value="HSF_DNA-bd"/>
</dbReference>
<keyword evidence="3" id="KW-0805">Transcription regulation</keyword>
<dbReference type="GO" id="GO:0003700">
    <property type="term" value="F:DNA-binding transcription factor activity"/>
    <property type="evidence" value="ECO:0000318"/>
    <property type="project" value="GO_Central"/>
</dbReference>
<evidence type="ECO:0000256" key="8">
    <source>
        <dbReference type="ARBA" id="ARBA00061350"/>
    </source>
</evidence>